<comment type="caution">
    <text evidence="1">The sequence shown here is derived from an EMBL/GenBank/DDBJ whole genome shotgun (WGS) entry which is preliminary data.</text>
</comment>
<keyword evidence="2" id="KW-1185">Reference proteome</keyword>
<protein>
    <submittedName>
        <fullName evidence="1">Uncharacterized protein</fullName>
    </submittedName>
</protein>
<sequence length="78" mass="8970">MVIVHELRYFPAMALIGENGKGEGKGYLEKIFGHFKVLTKIINYDRYLGYRCSGRLHGRSGRFQRWFLTAFGEVQGKG</sequence>
<proteinExistence type="predicted"/>
<evidence type="ECO:0000313" key="1">
    <source>
        <dbReference type="EMBL" id="GLI35838.1"/>
    </source>
</evidence>
<evidence type="ECO:0000313" key="2">
    <source>
        <dbReference type="Proteomes" id="UP001144372"/>
    </source>
</evidence>
<name>A0A9W6FVY8_9BACT</name>
<organism evidence="1 2">
    <name type="scientific">Desulforhabdus amnigena</name>
    <dbReference type="NCBI Taxonomy" id="40218"/>
    <lineage>
        <taxon>Bacteria</taxon>
        <taxon>Pseudomonadati</taxon>
        <taxon>Thermodesulfobacteriota</taxon>
        <taxon>Syntrophobacteria</taxon>
        <taxon>Syntrophobacterales</taxon>
        <taxon>Syntrophobacteraceae</taxon>
        <taxon>Desulforhabdus</taxon>
    </lineage>
</organism>
<accession>A0A9W6FVY8</accession>
<reference evidence="1" key="1">
    <citation type="submission" date="2022-12" db="EMBL/GenBank/DDBJ databases">
        <title>Reference genome sequencing for broad-spectrum identification of bacterial and archaeal isolates by mass spectrometry.</title>
        <authorList>
            <person name="Sekiguchi Y."/>
            <person name="Tourlousse D.M."/>
        </authorList>
    </citation>
    <scope>NUCLEOTIDE SEQUENCE</scope>
    <source>
        <strain evidence="1">ASRB1</strain>
    </source>
</reference>
<dbReference type="Proteomes" id="UP001144372">
    <property type="component" value="Unassembled WGS sequence"/>
</dbReference>
<dbReference type="AlphaFoldDB" id="A0A9W6FVY8"/>
<dbReference type="EMBL" id="BSDR01000001">
    <property type="protein sequence ID" value="GLI35838.1"/>
    <property type="molecule type" value="Genomic_DNA"/>
</dbReference>
<gene>
    <name evidence="1" type="ORF">DAMNIGENAA_32710</name>
</gene>